<dbReference type="GO" id="GO:0005506">
    <property type="term" value="F:iron ion binding"/>
    <property type="evidence" value="ECO:0007669"/>
    <property type="project" value="InterPro"/>
</dbReference>
<feature type="signal peptide" evidence="1">
    <location>
        <begin position="1"/>
        <end position="27"/>
    </location>
</feature>
<evidence type="ECO:0000256" key="1">
    <source>
        <dbReference type="SAM" id="SignalP"/>
    </source>
</evidence>
<dbReference type="GO" id="GO:0022900">
    <property type="term" value="P:electron transport chain"/>
    <property type="evidence" value="ECO:0007669"/>
    <property type="project" value="InterPro"/>
</dbReference>
<protein>
    <submittedName>
        <fullName evidence="2">Cytochrome c</fullName>
    </submittedName>
</protein>
<proteinExistence type="predicted"/>
<dbReference type="RefSeq" id="WP_281801498.1">
    <property type="nucleotide sequence ID" value="NZ_BSEC01000001.1"/>
</dbReference>
<accession>A0A9W6GSM8</accession>
<dbReference type="InterPro" id="IPR002321">
    <property type="entry name" value="Cyt_c_II"/>
</dbReference>
<evidence type="ECO:0000313" key="2">
    <source>
        <dbReference type="EMBL" id="GLI92342.1"/>
    </source>
</evidence>
<feature type="chain" id="PRO_5040832046" evidence="1">
    <location>
        <begin position="28"/>
        <end position="166"/>
    </location>
</feature>
<dbReference type="GO" id="GO:0009055">
    <property type="term" value="F:electron transfer activity"/>
    <property type="evidence" value="ECO:0007669"/>
    <property type="project" value="InterPro"/>
</dbReference>
<dbReference type="Proteomes" id="UP001144323">
    <property type="component" value="Unassembled WGS sequence"/>
</dbReference>
<reference evidence="2" key="1">
    <citation type="journal article" date="2023" name="Int. J. Syst. Evol. Microbiol.">
        <title>Methylocystis iwaonis sp. nov., a type II methane-oxidizing bacterium from surface soil of a rice paddy field in Japan, and emended description of the genus Methylocystis (ex Whittenbury et al. 1970) Bowman et al. 1993.</title>
        <authorList>
            <person name="Kaise H."/>
            <person name="Sawadogo J.B."/>
            <person name="Alam M.S."/>
            <person name="Ueno C."/>
            <person name="Dianou D."/>
            <person name="Shinjo R."/>
            <person name="Asakawa S."/>
        </authorList>
    </citation>
    <scope>NUCLEOTIDE SEQUENCE</scope>
    <source>
        <strain evidence="2">LMG27198</strain>
    </source>
</reference>
<dbReference type="Gene3D" id="1.20.120.10">
    <property type="entry name" value="Cytochrome c/b562"/>
    <property type="match status" value="1"/>
</dbReference>
<dbReference type="AlphaFoldDB" id="A0A9W6GSM8"/>
<name>A0A9W6GSM8_9HYPH</name>
<sequence>MRNHFQASFLAMTVAIVVGGVIASASAQNAPPPAPPSASKQAVENRKAAFTLIGNYFRYFGAVAKGNAPYDEAEATKRAARIAFLAGIVEDAFPEGSNPGEPDSKAKADVWSNRAEFDRKLKSFQADAQALVDVNGKEKNANDAWKASVAALAQDCKGCHETYKIK</sequence>
<dbReference type="Pfam" id="PF01322">
    <property type="entry name" value="Cytochrom_C_2"/>
    <property type="match status" value="1"/>
</dbReference>
<gene>
    <name evidence="2" type="ORF">LMG27198_13340</name>
</gene>
<dbReference type="GO" id="GO:0020037">
    <property type="term" value="F:heme binding"/>
    <property type="evidence" value="ECO:0007669"/>
    <property type="project" value="InterPro"/>
</dbReference>
<keyword evidence="3" id="KW-1185">Reference proteome</keyword>
<dbReference type="EMBL" id="BSEC01000001">
    <property type="protein sequence ID" value="GLI92342.1"/>
    <property type="molecule type" value="Genomic_DNA"/>
</dbReference>
<comment type="caution">
    <text evidence="2">The sequence shown here is derived from an EMBL/GenBank/DDBJ whole genome shotgun (WGS) entry which is preliminary data.</text>
</comment>
<organism evidence="2 3">
    <name type="scientific">Methylocystis echinoides</name>
    <dbReference type="NCBI Taxonomy" id="29468"/>
    <lineage>
        <taxon>Bacteria</taxon>
        <taxon>Pseudomonadati</taxon>
        <taxon>Pseudomonadota</taxon>
        <taxon>Alphaproteobacteria</taxon>
        <taxon>Hyphomicrobiales</taxon>
        <taxon>Methylocystaceae</taxon>
        <taxon>Methylocystis</taxon>
    </lineage>
</organism>
<dbReference type="SUPFAM" id="SSF47175">
    <property type="entry name" value="Cytochromes"/>
    <property type="match status" value="1"/>
</dbReference>
<dbReference type="InterPro" id="IPR010980">
    <property type="entry name" value="Cyt_c/b562"/>
</dbReference>
<dbReference type="PROSITE" id="PS51009">
    <property type="entry name" value="CYTCII"/>
    <property type="match status" value="1"/>
</dbReference>
<evidence type="ECO:0000313" key="3">
    <source>
        <dbReference type="Proteomes" id="UP001144323"/>
    </source>
</evidence>
<keyword evidence="1" id="KW-0732">Signal</keyword>